<name>A0A4Y2I3Q5_ARAVE</name>
<evidence type="ECO:0000313" key="1">
    <source>
        <dbReference type="EMBL" id="GBM72215.1"/>
    </source>
</evidence>
<dbReference type="EMBL" id="BGPR01002364">
    <property type="protein sequence ID" value="GBM72215.1"/>
    <property type="molecule type" value="Genomic_DNA"/>
</dbReference>
<keyword evidence="2" id="KW-1185">Reference proteome</keyword>
<organism evidence="1 2">
    <name type="scientific">Araneus ventricosus</name>
    <name type="common">Orbweaver spider</name>
    <name type="synonym">Epeira ventricosa</name>
    <dbReference type="NCBI Taxonomy" id="182803"/>
    <lineage>
        <taxon>Eukaryota</taxon>
        <taxon>Metazoa</taxon>
        <taxon>Ecdysozoa</taxon>
        <taxon>Arthropoda</taxon>
        <taxon>Chelicerata</taxon>
        <taxon>Arachnida</taxon>
        <taxon>Araneae</taxon>
        <taxon>Araneomorphae</taxon>
        <taxon>Entelegynae</taxon>
        <taxon>Araneoidea</taxon>
        <taxon>Araneidae</taxon>
        <taxon>Araneus</taxon>
    </lineage>
</organism>
<reference evidence="1 2" key="1">
    <citation type="journal article" date="2019" name="Sci. Rep.">
        <title>Orb-weaving spider Araneus ventricosus genome elucidates the spidroin gene catalogue.</title>
        <authorList>
            <person name="Kono N."/>
            <person name="Nakamura H."/>
            <person name="Ohtoshi R."/>
            <person name="Moran D.A.P."/>
            <person name="Shinohara A."/>
            <person name="Yoshida Y."/>
            <person name="Fujiwara M."/>
            <person name="Mori M."/>
            <person name="Tomita M."/>
            <person name="Arakawa K."/>
        </authorList>
    </citation>
    <scope>NUCLEOTIDE SEQUENCE [LARGE SCALE GENOMIC DNA]</scope>
</reference>
<evidence type="ECO:0000313" key="2">
    <source>
        <dbReference type="Proteomes" id="UP000499080"/>
    </source>
</evidence>
<sequence length="84" mass="9357">MLHFSNTEGHWVTSNFESCQDDGCTPAGTPLENLRITPVKRRSAITSDLICNRPNTLWNFNGIRFQPGTLDPKVETLPPGHHGL</sequence>
<dbReference type="AlphaFoldDB" id="A0A4Y2I3Q5"/>
<proteinExistence type="predicted"/>
<protein>
    <submittedName>
        <fullName evidence="1">Uncharacterized protein</fullName>
    </submittedName>
</protein>
<dbReference type="Proteomes" id="UP000499080">
    <property type="component" value="Unassembled WGS sequence"/>
</dbReference>
<gene>
    <name evidence="1" type="ORF">AVEN_244003_1</name>
</gene>
<accession>A0A4Y2I3Q5</accession>
<comment type="caution">
    <text evidence="1">The sequence shown here is derived from an EMBL/GenBank/DDBJ whole genome shotgun (WGS) entry which is preliminary data.</text>
</comment>